<name>A0A4U8TFK4_9HELI</name>
<accession>A0A4U8TFK4</accession>
<proteinExistence type="predicted"/>
<dbReference type="InterPro" id="IPR015943">
    <property type="entry name" value="WD40/YVTN_repeat-like_dom_sf"/>
</dbReference>
<keyword evidence="1" id="KW-0732">Signal</keyword>
<evidence type="ECO:0000313" key="2">
    <source>
        <dbReference type="EMBL" id="TLD98890.1"/>
    </source>
</evidence>
<feature type="signal peptide" evidence="1">
    <location>
        <begin position="1"/>
        <end position="20"/>
    </location>
</feature>
<sequence>MRTLTLFYLIPLCVMLTSCAKPIYTSFETSRAKMEVLSGFFAWDCIDLKEEPYKNAEQILRNKGLINYKKQYYENGKMQINQYEITRSEKSIMIKNKIDSIIVHNDGIDAINISYDKQHLGICDRGKLRIFDLNNNLYELEHYKDKKCTEVYFSLDDKYLIVNNKNQGQIYDFKAGNLVYDNPNNSLSVSLGYDWSYKVFYPMLIMGYAIAGNEIILLDEEKRIIVEGLEYSSSYRESIEQVRKNKESIDVLVWEQQKAWMPFVSFAPTCSIRILQEF</sequence>
<dbReference type="EMBL" id="JRMQ02000028">
    <property type="protein sequence ID" value="TLD98890.1"/>
    <property type="molecule type" value="Genomic_DNA"/>
</dbReference>
<dbReference type="Gene3D" id="2.130.10.10">
    <property type="entry name" value="YVTN repeat-like/Quinoprotein amine dehydrogenase"/>
    <property type="match status" value="1"/>
</dbReference>
<keyword evidence="3" id="KW-1185">Reference proteome</keyword>
<dbReference type="PROSITE" id="PS51257">
    <property type="entry name" value="PROKAR_LIPOPROTEIN"/>
    <property type="match status" value="1"/>
</dbReference>
<dbReference type="AlphaFoldDB" id="A0A4U8TFK4"/>
<evidence type="ECO:0000256" key="1">
    <source>
        <dbReference type="SAM" id="SignalP"/>
    </source>
</evidence>
<dbReference type="Proteomes" id="UP000029707">
    <property type="component" value="Unassembled WGS sequence"/>
</dbReference>
<evidence type="ECO:0000313" key="3">
    <source>
        <dbReference type="Proteomes" id="UP000029707"/>
    </source>
</evidence>
<dbReference type="InterPro" id="IPR036322">
    <property type="entry name" value="WD40_repeat_dom_sf"/>
</dbReference>
<dbReference type="OrthoDB" id="5327764at2"/>
<feature type="chain" id="PRO_5020446959" description="Lipoprotein" evidence="1">
    <location>
        <begin position="21"/>
        <end position="278"/>
    </location>
</feature>
<gene>
    <name evidence="2" type="ORF">LS65_009520</name>
</gene>
<reference evidence="2 3" key="1">
    <citation type="journal article" date="2014" name="Genome Announc.">
        <title>Draft genome sequences of eight enterohepatic helicobacter species isolated from both laboratory and wild rodents.</title>
        <authorList>
            <person name="Sheh A."/>
            <person name="Shen Z."/>
            <person name="Fox J.G."/>
        </authorList>
    </citation>
    <scope>NUCLEOTIDE SEQUENCE [LARGE SCALE GENOMIC DNA]</scope>
    <source>
        <strain evidence="2 3">MIT 01-6451</strain>
    </source>
</reference>
<protein>
    <recommendedName>
        <fullName evidence="4">Lipoprotein</fullName>
    </recommendedName>
</protein>
<evidence type="ECO:0008006" key="4">
    <source>
        <dbReference type="Google" id="ProtNLM"/>
    </source>
</evidence>
<organism evidence="2 3">
    <name type="scientific">Helicobacter japonicus</name>
    <dbReference type="NCBI Taxonomy" id="425400"/>
    <lineage>
        <taxon>Bacteria</taxon>
        <taxon>Pseudomonadati</taxon>
        <taxon>Campylobacterota</taxon>
        <taxon>Epsilonproteobacteria</taxon>
        <taxon>Campylobacterales</taxon>
        <taxon>Helicobacteraceae</taxon>
        <taxon>Helicobacter</taxon>
    </lineage>
</organism>
<dbReference type="SUPFAM" id="SSF50978">
    <property type="entry name" value="WD40 repeat-like"/>
    <property type="match status" value="1"/>
</dbReference>
<comment type="caution">
    <text evidence="2">The sequence shown here is derived from an EMBL/GenBank/DDBJ whole genome shotgun (WGS) entry which is preliminary data.</text>
</comment>